<feature type="region of interest" description="Disordered" evidence="1">
    <location>
        <begin position="231"/>
        <end position="265"/>
    </location>
</feature>
<gene>
    <name evidence="2" type="ORF">GCM10010185_54670</name>
</gene>
<dbReference type="RefSeq" id="WP_189226177.1">
    <property type="nucleotide sequence ID" value="NZ_BMRG01000014.1"/>
</dbReference>
<organism evidence="2 3">
    <name type="scientific">Saccharothrix coeruleofusca</name>
    <dbReference type="NCBI Taxonomy" id="33919"/>
    <lineage>
        <taxon>Bacteria</taxon>
        <taxon>Bacillati</taxon>
        <taxon>Actinomycetota</taxon>
        <taxon>Actinomycetes</taxon>
        <taxon>Pseudonocardiales</taxon>
        <taxon>Pseudonocardiaceae</taxon>
        <taxon>Saccharothrix</taxon>
    </lineage>
</organism>
<comment type="caution">
    <text evidence="2">The sequence shown here is derived from an EMBL/GenBank/DDBJ whole genome shotgun (WGS) entry which is preliminary data.</text>
</comment>
<proteinExistence type="predicted"/>
<dbReference type="AlphaFoldDB" id="A0A918EFL2"/>
<dbReference type="Pfam" id="PF05721">
    <property type="entry name" value="PhyH"/>
    <property type="match status" value="1"/>
</dbReference>
<dbReference type="EMBL" id="BMRG01000014">
    <property type="protein sequence ID" value="GGP74194.1"/>
    <property type="molecule type" value="Genomic_DNA"/>
</dbReference>
<evidence type="ECO:0000313" key="2">
    <source>
        <dbReference type="EMBL" id="GGP74194.1"/>
    </source>
</evidence>
<dbReference type="GO" id="GO:0016706">
    <property type="term" value="F:2-oxoglutarate-dependent dioxygenase activity"/>
    <property type="evidence" value="ECO:0007669"/>
    <property type="project" value="UniProtKB-ARBA"/>
</dbReference>
<dbReference type="PANTHER" id="PTHR20883">
    <property type="entry name" value="PHYTANOYL-COA DIOXYGENASE DOMAIN CONTAINING 1"/>
    <property type="match status" value="1"/>
</dbReference>
<accession>A0A918EFL2</accession>
<sequence length="265" mass="29611">MRLTEQQIDQYRGDGYLVVESLFSQSEVDDLVDALHRDAADPGPHRVLEDDGRLRAIYASHQRSAEFAGLVRSPRLLDPVRQLLTDDVYVYQFKINAKPAFGGGRWAWHQDYIAWKIADNLPHPALVNVGLFIDDVTEFNGPLIFVPGSHRYGQFREDRADQAASEQHLDPDDIALKPAQMTALVHEHGMVSPKAKAGSVVFFHPEIVHGSAPNMSPFPRRLLIATYNDVTNEPRPVGDPRPEYVVGRDTTPLRPLGPALEQVPA</sequence>
<reference evidence="2" key="1">
    <citation type="journal article" date="2014" name="Int. J. Syst. Evol. Microbiol.">
        <title>Complete genome sequence of Corynebacterium casei LMG S-19264T (=DSM 44701T), isolated from a smear-ripened cheese.</title>
        <authorList>
            <consortium name="US DOE Joint Genome Institute (JGI-PGF)"/>
            <person name="Walter F."/>
            <person name="Albersmeier A."/>
            <person name="Kalinowski J."/>
            <person name="Ruckert C."/>
        </authorList>
    </citation>
    <scope>NUCLEOTIDE SEQUENCE</scope>
    <source>
        <strain evidence="2">JCM 3313</strain>
    </source>
</reference>
<dbReference type="InterPro" id="IPR008775">
    <property type="entry name" value="Phytyl_CoA_dOase-like"/>
</dbReference>
<reference evidence="2" key="2">
    <citation type="submission" date="2020-09" db="EMBL/GenBank/DDBJ databases">
        <authorList>
            <person name="Sun Q."/>
            <person name="Ohkuma M."/>
        </authorList>
    </citation>
    <scope>NUCLEOTIDE SEQUENCE</scope>
    <source>
        <strain evidence="2">JCM 3313</strain>
    </source>
</reference>
<evidence type="ECO:0000256" key="1">
    <source>
        <dbReference type="SAM" id="MobiDB-lite"/>
    </source>
</evidence>
<name>A0A918EFL2_9PSEU</name>
<dbReference type="SUPFAM" id="SSF51197">
    <property type="entry name" value="Clavaminate synthase-like"/>
    <property type="match status" value="1"/>
</dbReference>
<evidence type="ECO:0000313" key="3">
    <source>
        <dbReference type="Proteomes" id="UP000639606"/>
    </source>
</evidence>
<protein>
    <submittedName>
        <fullName evidence="2">L-proline 4-hydroxylase</fullName>
    </submittedName>
</protein>
<keyword evidence="3" id="KW-1185">Reference proteome</keyword>
<dbReference type="PANTHER" id="PTHR20883:SF48">
    <property type="entry name" value="ECTOINE DIOXYGENASE"/>
    <property type="match status" value="1"/>
</dbReference>
<dbReference type="GO" id="GO:0005506">
    <property type="term" value="F:iron ion binding"/>
    <property type="evidence" value="ECO:0007669"/>
    <property type="project" value="UniProtKB-ARBA"/>
</dbReference>
<dbReference type="Proteomes" id="UP000639606">
    <property type="component" value="Unassembled WGS sequence"/>
</dbReference>
<dbReference type="Gene3D" id="2.60.120.620">
    <property type="entry name" value="q2cbj1_9rhob like domain"/>
    <property type="match status" value="1"/>
</dbReference>